<sequence>MAAIPREYADRPYVTAFGDVLDEPLRYWFLPDTRPPLSALIRSTTRTLYARDLGAGAVEGRPIAGWSLARLALDTA</sequence>
<organism evidence="1 2">
    <name type="scientific">Saliphagus infecundisoli</name>
    <dbReference type="NCBI Taxonomy" id="1849069"/>
    <lineage>
        <taxon>Archaea</taxon>
        <taxon>Methanobacteriati</taxon>
        <taxon>Methanobacteriota</taxon>
        <taxon>Stenosarchaea group</taxon>
        <taxon>Halobacteria</taxon>
        <taxon>Halobacteriales</taxon>
        <taxon>Natrialbaceae</taxon>
        <taxon>Saliphagus</taxon>
    </lineage>
</organism>
<gene>
    <name evidence="1" type="ORF">ACFPFO_02300</name>
</gene>
<protein>
    <submittedName>
        <fullName evidence="1">Uncharacterized protein</fullName>
    </submittedName>
</protein>
<comment type="caution">
    <text evidence="1">The sequence shown here is derived from an EMBL/GenBank/DDBJ whole genome shotgun (WGS) entry which is preliminary data.</text>
</comment>
<dbReference type="EMBL" id="JBHSJG010000006">
    <property type="protein sequence ID" value="MFC4986626.1"/>
    <property type="molecule type" value="Genomic_DNA"/>
</dbReference>
<dbReference type="Proteomes" id="UP001595925">
    <property type="component" value="Unassembled WGS sequence"/>
</dbReference>
<reference evidence="1 2" key="1">
    <citation type="journal article" date="2019" name="Int. J. Syst. Evol. Microbiol.">
        <title>The Global Catalogue of Microorganisms (GCM) 10K type strain sequencing project: providing services to taxonomists for standard genome sequencing and annotation.</title>
        <authorList>
            <consortium name="The Broad Institute Genomics Platform"/>
            <consortium name="The Broad Institute Genome Sequencing Center for Infectious Disease"/>
            <person name="Wu L."/>
            <person name="Ma J."/>
        </authorList>
    </citation>
    <scope>NUCLEOTIDE SEQUENCE [LARGE SCALE GENOMIC DNA]</scope>
    <source>
        <strain evidence="1 2">CGMCC 1.15824</strain>
    </source>
</reference>
<keyword evidence="2" id="KW-1185">Reference proteome</keyword>
<dbReference type="RefSeq" id="WP_224827615.1">
    <property type="nucleotide sequence ID" value="NZ_JAIVEF010000002.1"/>
</dbReference>
<evidence type="ECO:0000313" key="1">
    <source>
        <dbReference type="EMBL" id="MFC4986626.1"/>
    </source>
</evidence>
<name>A0ABD5QA59_9EURY</name>
<proteinExistence type="predicted"/>
<dbReference type="AlphaFoldDB" id="A0ABD5QA59"/>
<evidence type="ECO:0000313" key="2">
    <source>
        <dbReference type="Proteomes" id="UP001595925"/>
    </source>
</evidence>
<accession>A0ABD5QA59</accession>